<dbReference type="PANTHER" id="PTHR36766:SF40">
    <property type="entry name" value="DISEASE RESISTANCE PROTEIN RGA3"/>
    <property type="match status" value="1"/>
</dbReference>
<dbReference type="Proteomes" id="UP000222542">
    <property type="component" value="Unassembled WGS sequence"/>
</dbReference>
<keyword evidence="3" id="KW-1185">Reference proteome</keyword>
<dbReference type="InterPro" id="IPR011009">
    <property type="entry name" value="Kinase-like_dom_sf"/>
</dbReference>
<name>A0A2G2Y409_CAPAN</name>
<dbReference type="SUPFAM" id="SSF56112">
    <property type="entry name" value="Protein kinase-like (PK-like)"/>
    <property type="match status" value="1"/>
</dbReference>
<dbReference type="EMBL" id="AYRZ02000014">
    <property type="protein sequence ID" value="PHT64472.1"/>
    <property type="molecule type" value="Genomic_DNA"/>
</dbReference>
<reference evidence="2 3" key="1">
    <citation type="journal article" date="2014" name="Nat. Genet.">
        <title>Genome sequence of the hot pepper provides insights into the evolution of pungency in Capsicum species.</title>
        <authorList>
            <person name="Kim S."/>
            <person name="Park M."/>
            <person name="Yeom S.I."/>
            <person name="Kim Y.M."/>
            <person name="Lee J.M."/>
            <person name="Lee H.A."/>
            <person name="Seo E."/>
            <person name="Choi J."/>
            <person name="Cheong K."/>
            <person name="Kim K.T."/>
            <person name="Jung K."/>
            <person name="Lee G.W."/>
            <person name="Oh S.K."/>
            <person name="Bae C."/>
            <person name="Kim S.B."/>
            <person name="Lee H.Y."/>
            <person name="Kim S.Y."/>
            <person name="Kim M.S."/>
            <person name="Kang B.C."/>
            <person name="Jo Y.D."/>
            <person name="Yang H.B."/>
            <person name="Jeong H.J."/>
            <person name="Kang W.H."/>
            <person name="Kwon J.K."/>
            <person name="Shin C."/>
            <person name="Lim J.Y."/>
            <person name="Park J.H."/>
            <person name="Huh J.H."/>
            <person name="Kim J.S."/>
            <person name="Kim B.D."/>
            <person name="Cohen O."/>
            <person name="Paran I."/>
            <person name="Suh M.C."/>
            <person name="Lee S.B."/>
            <person name="Kim Y.K."/>
            <person name="Shin Y."/>
            <person name="Noh S.J."/>
            <person name="Park J."/>
            <person name="Seo Y.S."/>
            <person name="Kwon S.Y."/>
            <person name="Kim H.A."/>
            <person name="Park J.M."/>
            <person name="Kim H.J."/>
            <person name="Choi S.B."/>
            <person name="Bosland P.W."/>
            <person name="Reeves G."/>
            <person name="Jo S.H."/>
            <person name="Lee B.W."/>
            <person name="Cho H.T."/>
            <person name="Choi H.S."/>
            <person name="Lee M.S."/>
            <person name="Yu Y."/>
            <person name="Do Choi Y."/>
            <person name="Park B.S."/>
            <person name="van Deynze A."/>
            <person name="Ashrafi H."/>
            <person name="Hill T."/>
            <person name="Kim W.T."/>
            <person name="Pai H.S."/>
            <person name="Ahn H.K."/>
            <person name="Yeam I."/>
            <person name="Giovannoni J.J."/>
            <person name="Rose J.K."/>
            <person name="Sorensen I."/>
            <person name="Lee S.J."/>
            <person name="Kim R.W."/>
            <person name="Choi I.Y."/>
            <person name="Choi B.S."/>
            <person name="Lim J.S."/>
            <person name="Lee Y.H."/>
            <person name="Choi D."/>
        </authorList>
    </citation>
    <scope>NUCLEOTIDE SEQUENCE [LARGE SCALE GENOMIC DNA]</scope>
    <source>
        <strain evidence="3">cv. CM334</strain>
    </source>
</reference>
<dbReference type="OMA" id="RIERCAN"/>
<evidence type="ECO:0000313" key="2">
    <source>
        <dbReference type="EMBL" id="PHT64472.1"/>
    </source>
</evidence>
<keyword evidence="1" id="KW-0611">Plant defense</keyword>
<protein>
    <submittedName>
        <fullName evidence="2">Uncharacterized protein</fullName>
    </submittedName>
</protein>
<dbReference type="InterPro" id="IPR032675">
    <property type="entry name" value="LRR_dom_sf"/>
</dbReference>
<proteinExistence type="predicted"/>
<accession>A0A2G2Y409</accession>
<dbReference type="Gramene" id="PHT64472">
    <property type="protein sequence ID" value="PHT64472"/>
    <property type="gene ID" value="T459_31626"/>
</dbReference>
<dbReference type="AlphaFoldDB" id="A0A2G2Y409"/>
<sequence length="399" mass="45430">MLQASRIEWDLHRVYHYESYDKFDWQEGLAVTDIPNPEGSERPSLSARDVGGLLPTTFHQLKIEKCPNLEILPEGMMHTSNTSLHVLEIFNCSSISSFPEGQLPKALKTLTVWNCFNLESLPDIRTKTMLLESIRVGNYCENLKFLPEWMQNLTSLQELQLSNCPSITSFPEGGFPTSLVSLDIKDCKNLMPMSEWGLHRLASLRRLTIHGISSNLSFFPEWLLPSTLETLNIVQLSNLDSLSPWLQNLTSLENLNVKDCRKLLSLPKEDVPPMLSYLEISGCPLLEQNCDWSKIDHIPCIVISYMSPEYVMGGVFSEKSDVYSVGVLKLNIAIYDHEKHSDLLSYDNGADWTSTSSVVLMLSSEMDLPRPKQPTFVFHRWLDSESINVLQSWWQKGDN</sequence>
<dbReference type="Gene3D" id="3.80.10.10">
    <property type="entry name" value="Ribonuclease Inhibitor"/>
    <property type="match status" value="1"/>
</dbReference>
<dbReference type="SUPFAM" id="SSF52058">
    <property type="entry name" value="L domain-like"/>
    <property type="match status" value="1"/>
</dbReference>
<dbReference type="GO" id="GO:0006952">
    <property type="term" value="P:defense response"/>
    <property type="evidence" value="ECO:0007669"/>
    <property type="project" value="UniProtKB-KW"/>
</dbReference>
<organism evidence="2 3">
    <name type="scientific">Capsicum annuum</name>
    <name type="common">Capsicum pepper</name>
    <dbReference type="NCBI Taxonomy" id="4072"/>
    <lineage>
        <taxon>Eukaryota</taxon>
        <taxon>Viridiplantae</taxon>
        <taxon>Streptophyta</taxon>
        <taxon>Embryophyta</taxon>
        <taxon>Tracheophyta</taxon>
        <taxon>Spermatophyta</taxon>
        <taxon>Magnoliopsida</taxon>
        <taxon>eudicotyledons</taxon>
        <taxon>Gunneridae</taxon>
        <taxon>Pentapetalae</taxon>
        <taxon>asterids</taxon>
        <taxon>lamiids</taxon>
        <taxon>Solanales</taxon>
        <taxon>Solanaceae</taxon>
        <taxon>Solanoideae</taxon>
        <taxon>Capsiceae</taxon>
        <taxon>Capsicum</taxon>
    </lineage>
</organism>
<evidence type="ECO:0000256" key="1">
    <source>
        <dbReference type="ARBA" id="ARBA00022821"/>
    </source>
</evidence>
<dbReference type="Gene3D" id="1.10.510.10">
    <property type="entry name" value="Transferase(Phosphotransferase) domain 1"/>
    <property type="match status" value="1"/>
</dbReference>
<dbReference type="PANTHER" id="PTHR36766">
    <property type="entry name" value="PLANT BROAD-SPECTRUM MILDEW RESISTANCE PROTEIN RPW8"/>
    <property type="match status" value="1"/>
</dbReference>
<reference evidence="2 3" key="2">
    <citation type="journal article" date="2017" name="Genome Biol.">
        <title>New reference genome sequences of hot pepper reveal the massive evolution of plant disease-resistance genes by retroduplication.</title>
        <authorList>
            <person name="Kim S."/>
            <person name="Park J."/>
            <person name="Yeom S.I."/>
            <person name="Kim Y.M."/>
            <person name="Seo E."/>
            <person name="Kim K.T."/>
            <person name="Kim M.S."/>
            <person name="Lee J.M."/>
            <person name="Cheong K."/>
            <person name="Shin H.S."/>
            <person name="Kim S.B."/>
            <person name="Han K."/>
            <person name="Lee J."/>
            <person name="Park M."/>
            <person name="Lee H.A."/>
            <person name="Lee H.Y."/>
            <person name="Lee Y."/>
            <person name="Oh S."/>
            <person name="Lee J.H."/>
            <person name="Choi E."/>
            <person name="Choi E."/>
            <person name="Lee S.E."/>
            <person name="Jeon J."/>
            <person name="Kim H."/>
            <person name="Choi G."/>
            <person name="Song H."/>
            <person name="Lee J."/>
            <person name="Lee S.C."/>
            <person name="Kwon J.K."/>
            <person name="Lee H.Y."/>
            <person name="Koo N."/>
            <person name="Hong Y."/>
            <person name="Kim R.W."/>
            <person name="Kang W.H."/>
            <person name="Huh J.H."/>
            <person name="Kang B.C."/>
            <person name="Yang T.J."/>
            <person name="Lee Y.H."/>
            <person name="Bennetzen J.L."/>
            <person name="Choi D."/>
        </authorList>
    </citation>
    <scope>NUCLEOTIDE SEQUENCE [LARGE SCALE GENOMIC DNA]</scope>
    <source>
        <strain evidence="3">cv. CM334</strain>
    </source>
</reference>
<evidence type="ECO:0000313" key="3">
    <source>
        <dbReference type="Proteomes" id="UP000222542"/>
    </source>
</evidence>
<comment type="caution">
    <text evidence="2">The sequence shown here is derived from an EMBL/GenBank/DDBJ whole genome shotgun (WGS) entry which is preliminary data.</text>
</comment>
<gene>
    <name evidence="2" type="ORF">T459_31626</name>
</gene>